<dbReference type="PANTHER" id="PTHR13265">
    <property type="entry name" value="THO COMPLEX SUBUNIT 1"/>
    <property type="match status" value="1"/>
</dbReference>
<proteinExistence type="predicted"/>
<organism evidence="1 2">
    <name type="scientific">Coemansia reversa (strain ATCC 12441 / NRRL 1564)</name>
    <dbReference type="NCBI Taxonomy" id="763665"/>
    <lineage>
        <taxon>Eukaryota</taxon>
        <taxon>Fungi</taxon>
        <taxon>Fungi incertae sedis</taxon>
        <taxon>Zoopagomycota</taxon>
        <taxon>Kickxellomycotina</taxon>
        <taxon>Kickxellomycetes</taxon>
        <taxon>Kickxellales</taxon>
        <taxon>Kickxellaceae</taxon>
        <taxon>Coemansia</taxon>
    </lineage>
</organism>
<evidence type="ECO:0000313" key="1">
    <source>
        <dbReference type="EMBL" id="PIA13584.1"/>
    </source>
</evidence>
<dbReference type="EMBL" id="KZ303531">
    <property type="protein sequence ID" value="PIA13584.1"/>
    <property type="molecule type" value="Genomic_DNA"/>
</dbReference>
<dbReference type="Proteomes" id="UP000242474">
    <property type="component" value="Unassembled WGS sequence"/>
</dbReference>
<protein>
    <submittedName>
        <fullName evidence="1">Uncharacterized protein</fullName>
    </submittedName>
</protein>
<dbReference type="Pfam" id="PF11957">
    <property type="entry name" value="efThoc1"/>
    <property type="match status" value="1"/>
</dbReference>
<dbReference type="GO" id="GO:0006406">
    <property type="term" value="P:mRNA export from nucleus"/>
    <property type="evidence" value="ECO:0007669"/>
    <property type="project" value="TreeGrafter"/>
</dbReference>
<dbReference type="STRING" id="763665.A0A2G5B3K6"/>
<name>A0A2G5B3K6_COERN</name>
<dbReference type="PANTHER" id="PTHR13265:SF0">
    <property type="entry name" value="HPR1"/>
    <property type="match status" value="1"/>
</dbReference>
<dbReference type="GO" id="GO:0000445">
    <property type="term" value="C:THO complex part of transcription export complex"/>
    <property type="evidence" value="ECO:0007669"/>
    <property type="project" value="TreeGrafter"/>
</dbReference>
<accession>A0A2G5B3K6</accession>
<dbReference type="OrthoDB" id="10257415at2759"/>
<dbReference type="InterPro" id="IPR021861">
    <property type="entry name" value="THO_THOC1"/>
</dbReference>
<gene>
    <name evidence="1" type="ORF">COEREDRAFT_83384</name>
</gene>
<keyword evidence="2" id="KW-1185">Reference proteome</keyword>
<sequence>MDTASAYSPLLQRAVSHMLQAGIIYTEELNVGSIEEAVKDIIATVENAGETGQRDLEYTMHTHMLDLAEQLPEGAVQRVAQKSTESDIPQLNQMIALTDIAILLSDTGRTDASFAFTLLEESMDMISIGLANVLFEHIERRAAELRRDISATGGKGIVMLRMCNSLLRRIPHSTMSEFAGRVQIFVANSFSLSERSGVNLRGDFDHSNIPQARETNSEDKSLYQSFWLLQRYFATPTLLTAASKEGGFPRFLDAATQTLEEFRKMTNSRAPTLTLELTGAETLRHLTSPALLRMQLGDPQFKCQILLQLLIFIKYVLSMCGNRLQTLREKATNKFVVNDLSLEAGDQEKLLHMRHRVGNQLINVANDRGLFSRTAQFVVFHESAWTRWKAESCKPFEAPSVELIEEMQQAARFFLQVEGVSFPESNYPMGSSRLATLWETNTSPNRLRGLGDDVRGLGLLPAMRNLDIYCREDGDYELLTATEQIRADLLQWRALRSSVHDNMFRRVDPSSHALAALREEVLTTAQTNASVTNTMDVEN</sequence>
<dbReference type="AlphaFoldDB" id="A0A2G5B3K6"/>
<evidence type="ECO:0000313" key="2">
    <source>
        <dbReference type="Proteomes" id="UP000242474"/>
    </source>
</evidence>
<reference evidence="1 2" key="1">
    <citation type="journal article" date="2015" name="Genome Biol. Evol.">
        <title>Phylogenomic analyses indicate that early fungi evolved digesting cell walls of algal ancestors of land plants.</title>
        <authorList>
            <person name="Chang Y."/>
            <person name="Wang S."/>
            <person name="Sekimoto S."/>
            <person name="Aerts A.L."/>
            <person name="Choi C."/>
            <person name="Clum A."/>
            <person name="LaButti K.M."/>
            <person name="Lindquist E.A."/>
            <person name="Yee Ngan C."/>
            <person name="Ohm R.A."/>
            <person name="Salamov A.A."/>
            <person name="Grigoriev I.V."/>
            <person name="Spatafora J.W."/>
            <person name="Berbee M.L."/>
        </authorList>
    </citation>
    <scope>NUCLEOTIDE SEQUENCE [LARGE SCALE GENOMIC DNA]</scope>
    <source>
        <strain evidence="1 2">NRRL 1564</strain>
    </source>
</reference>